<organism evidence="1 2">
    <name type="scientific">Holotrichia oblita</name>
    <name type="common">Chafer beetle</name>
    <dbReference type="NCBI Taxonomy" id="644536"/>
    <lineage>
        <taxon>Eukaryota</taxon>
        <taxon>Metazoa</taxon>
        <taxon>Ecdysozoa</taxon>
        <taxon>Arthropoda</taxon>
        <taxon>Hexapoda</taxon>
        <taxon>Insecta</taxon>
        <taxon>Pterygota</taxon>
        <taxon>Neoptera</taxon>
        <taxon>Endopterygota</taxon>
        <taxon>Coleoptera</taxon>
        <taxon>Polyphaga</taxon>
        <taxon>Scarabaeiformia</taxon>
        <taxon>Scarabaeidae</taxon>
        <taxon>Melolonthinae</taxon>
        <taxon>Holotrichia</taxon>
    </lineage>
</organism>
<comment type="caution">
    <text evidence="1">The sequence shown here is derived from an EMBL/GenBank/DDBJ whole genome shotgun (WGS) entry which is preliminary data.</text>
</comment>
<protein>
    <submittedName>
        <fullName evidence="1">Udp-glucose 4-epimerase</fullName>
    </submittedName>
</protein>
<gene>
    <name evidence="1" type="ORF">MML48_1g00054</name>
</gene>
<reference evidence="1" key="1">
    <citation type="submission" date="2022-04" db="EMBL/GenBank/DDBJ databases">
        <title>Chromosome-scale genome assembly of Holotrichia oblita Faldermann.</title>
        <authorList>
            <person name="Rongchong L."/>
        </authorList>
    </citation>
    <scope>NUCLEOTIDE SEQUENCE</scope>
    <source>
        <strain evidence="1">81SQS9</strain>
    </source>
</reference>
<name>A0ACB9TRA2_HOLOL</name>
<proteinExistence type="predicted"/>
<evidence type="ECO:0000313" key="2">
    <source>
        <dbReference type="Proteomes" id="UP001056778"/>
    </source>
</evidence>
<dbReference type="Proteomes" id="UP001056778">
    <property type="component" value="Chromosome 1"/>
</dbReference>
<keyword evidence="2" id="KW-1185">Reference proteome</keyword>
<dbReference type="EMBL" id="CM043015">
    <property type="protein sequence ID" value="KAI4469335.1"/>
    <property type="molecule type" value="Genomic_DNA"/>
</dbReference>
<evidence type="ECO:0000313" key="1">
    <source>
        <dbReference type="EMBL" id="KAI4469335.1"/>
    </source>
</evidence>
<sequence>MKSSGVKNIIVLDESGFVAGELKSDKSMSFTVGDRPLDELRAEYSGKNEGDIFGILVIGSDIMTNPRNVQLYTFKPSTLETETAIAGQIGNIVEAEKLKAYSIENLPQIMEEVKTTVSVQAYRIGESGESRESSSTVSMIFAIAFGMMIYMMVFLYGGTVLQGVVEEKSSRVLEVVVSSVRPFDLMMGKILGIAAVALTQFFIWVVLIAVLGGLLMQAFAGDLMAGAASMTGEAGSMTAAMSGVDAESLAAVKTLTDAGFLLKMLGGFLVYFIGGYLLYAAMYAAIGSAVESSADAQQLQFPITIPIIMAMIIMLRAANDPMSPLAVWASIIPFTSPLVMMARLPYGVPATELVLSVVLLYLTFILTVWFAAKIYRVGIFITILVTGGAGYIGSHTAVELVGTGYGVVIADDLSNADMSAVEGVRAISGKDIPFVKADCCDEKEMEEIFREYGIDAVIHFAASKSVEESVREPLKYYRNNILSFATVLGLMRTYGVEHMVFSSSATVYGQPDALPVTESAPRKPANSPYGNTKQICEDILRDSISAYDGMKGVALRYFNPIGAHPSALIGELPRGVPANLVPFITQTAAGIRERLHIFGGDYSTPDGTALRDYIDIMDLAKAHVAALDRMLNGKNKGRYEVFNIGTGVPLSVLRLVRTFERVNGVAVPYKITGRRAGDVEAVWADTSLANIELGWKASRSIEDSLASAWDWEKHLRYG</sequence>
<accession>A0ACB9TRA2</accession>